<evidence type="ECO:0000313" key="4">
    <source>
        <dbReference type="Proteomes" id="UP000294194"/>
    </source>
</evidence>
<dbReference type="AlphaFoldDB" id="A0A4Q9GQJ4"/>
<keyword evidence="2" id="KW-0472">Membrane</keyword>
<dbReference type="EMBL" id="SISG01000002">
    <property type="protein sequence ID" value="TBN55525.1"/>
    <property type="molecule type" value="Genomic_DNA"/>
</dbReference>
<sequence>MNLYAIYEGAMQVVPLLLIALFLDRRSTADQTGTGRLAKMWFRFQNRIISVLGIVAFFVSMFVVAGVLPHTSIAVSVVISALSGSIGLLFALIWRRIDADPSSDRSSSSSWASERNESTPKR</sequence>
<protein>
    <submittedName>
        <fullName evidence="3">Uncharacterized protein</fullName>
    </submittedName>
</protein>
<evidence type="ECO:0000256" key="2">
    <source>
        <dbReference type="SAM" id="Phobius"/>
    </source>
</evidence>
<keyword evidence="2" id="KW-0812">Transmembrane</keyword>
<accession>A0A4Q9GQJ4</accession>
<feature type="transmembrane region" description="Helical" evidence="2">
    <location>
        <begin position="73"/>
        <end position="94"/>
    </location>
</feature>
<keyword evidence="4" id="KW-1185">Reference proteome</keyword>
<organism evidence="3 4">
    <name type="scientific">Glaciihabitans arcticus</name>
    <dbReference type="NCBI Taxonomy" id="2668039"/>
    <lineage>
        <taxon>Bacteria</taxon>
        <taxon>Bacillati</taxon>
        <taxon>Actinomycetota</taxon>
        <taxon>Actinomycetes</taxon>
        <taxon>Micrococcales</taxon>
        <taxon>Microbacteriaceae</taxon>
        <taxon>Glaciihabitans</taxon>
    </lineage>
</organism>
<feature type="transmembrane region" description="Helical" evidence="2">
    <location>
        <begin position="6"/>
        <end position="23"/>
    </location>
</feature>
<proteinExistence type="predicted"/>
<name>A0A4Q9GQJ4_9MICO</name>
<comment type="caution">
    <text evidence="3">The sequence shown here is derived from an EMBL/GenBank/DDBJ whole genome shotgun (WGS) entry which is preliminary data.</text>
</comment>
<evidence type="ECO:0000256" key="1">
    <source>
        <dbReference type="SAM" id="MobiDB-lite"/>
    </source>
</evidence>
<feature type="region of interest" description="Disordered" evidence="1">
    <location>
        <begin position="100"/>
        <end position="122"/>
    </location>
</feature>
<dbReference type="RefSeq" id="WP_130983096.1">
    <property type="nucleotide sequence ID" value="NZ_SISG01000002.1"/>
</dbReference>
<feature type="transmembrane region" description="Helical" evidence="2">
    <location>
        <begin position="44"/>
        <end position="67"/>
    </location>
</feature>
<evidence type="ECO:0000313" key="3">
    <source>
        <dbReference type="EMBL" id="TBN55525.1"/>
    </source>
</evidence>
<feature type="compositionally biased region" description="Low complexity" evidence="1">
    <location>
        <begin position="104"/>
        <end position="113"/>
    </location>
</feature>
<gene>
    <name evidence="3" type="ORF">EYE40_15110</name>
</gene>
<dbReference type="Proteomes" id="UP000294194">
    <property type="component" value="Unassembled WGS sequence"/>
</dbReference>
<keyword evidence="2" id="KW-1133">Transmembrane helix</keyword>
<reference evidence="4" key="1">
    <citation type="submission" date="2019-02" db="EMBL/GenBank/DDBJ databases">
        <title>Glaciihabitans arcticus sp. nov., a psychrotolerant bacterium isolated from polar soil.</title>
        <authorList>
            <person name="Dahal R.H."/>
        </authorList>
    </citation>
    <scope>NUCLEOTIDE SEQUENCE [LARGE SCALE GENOMIC DNA]</scope>
    <source>
        <strain evidence="4">RP-3-7</strain>
    </source>
</reference>